<keyword evidence="1" id="KW-0472">Membrane</keyword>
<evidence type="ECO:0000313" key="3">
    <source>
        <dbReference type="Proteomes" id="UP000003195"/>
    </source>
</evidence>
<evidence type="ECO:0008006" key="4">
    <source>
        <dbReference type="Google" id="ProtNLM"/>
    </source>
</evidence>
<evidence type="ECO:0000313" key="2">
    <source>
        <dbReference type="EMBL" id="EFQ04071.1"/>
    </source>
</evidence>
<name>E2ZC84_9FIRM</name>
<dbReference type="Gene3D" id="1.10.1760.20">
    <property type="match status" value="1"/>
</dbReference>
<keyword evidence="1" id="KW-0812">Transmembrane</keyword>
<proteinExistence type="predicted"/>
<gene>
    <name evidence="2" type="ORF">HMPREF9429_01256</name>
</gene>
<accession>E2ZC84</accession>
<feature type="transmembrane region" description="Helical" evidence="1">
    <location>
        <begin position="21"/>
        <end position="40"/>
    </location>
</feature>
<dbReference type="InterPro" id="IPR024529">
    <property type="entry name" value="ECF_trnsprt_substrate-spec"/>
</dbReference>
<feature type="transmembrane region" description="Helical" evidence="1">
    <location>
        <begin position="177"/>
        <end position="203"/>
    </location>
</feature>
<comment type="caution">
    <text evidence="2">The sequence shown here is derived from an EMBL/GenBank/DDBJ whole genome shotgun (WGS) entry which is preliminary data.</text>
</comment>
<protein>
    <recommendedName>
        <fullName evidence="4">Thiamine transporter protein (Thia_YuaJ)</fullName>
    </recommendedName>
</protein>
<dbReference type="AlphaFoldDB" id="E2ZC84"/>
<dbReference type="Proteomes" id="UP000003195">
    <property type="component" value="Unassembled WGS sequence"/>
</dbReference>
<dbReference type="STRING" id="706434.HMPREF9429_01256"/>
<evidence type="ECO:0000256" key="1">
    <source>
        <dbReference type="SAM" id="Phobius"/>
    </source>
</evidence>
<dbReference type="GO" id="GO:0022857">
    <property type="term" value="F:transmembrane transporter activity"/>
    <property type="evidence" value="ECO:0007669"/>
    <property type="project" value="InterPro"/>
</dbReference>
<dbReference type="Pfam" id="PF12822">
    <property type="entry name" value="ECF_trnsprt"/>
    <property type="match status" value="1"/>
</dbReference>
<reference evidence="2 3" key="1">
    <citation type="submission" date="2010-08" db="EMBL/GenBank/DDBJ databases">
        <authorList>
            <person name="Weinstock G."/>
            <person name="Sodergren E."/>
            <person name="Clifton S."/>
            <person name="Fulton L."/>
            <person name="Fulton B."/>
            <person name="Courtney L."/>
            <person name="Fronick C."/>
            <person name="Harrison M."/>
            <person name="Strong C."/>
            <person name="Farmer C."/>
            <person name="Delahaunty K."/>
            <person name="Markovic C."/>
            <person name="Hall O."/>
            <person name="Minx P."/>
            <person name="Tomlinson C."/>
            <person name="Mitreva M."/>
            <person name="Hou S."/>
            <person name="Chen J."/>
            <person name="Wollam A."/>
            <person name="Pepin K.H."/>
            <person name="Johnson M."/>
            <person name="Bhonagiri V."/>
            <person name="Zhang X."/>
            <person name="Suruliraj S."/>
            <person name="Warren W."/>
            <person name="Chinwalla A."/>
            <person name="Mardis E.R."/>
            <person name="Wilson R.K."/>
        </authorList>
    </citation>
    <scope>NUCLEOTIDE SEQUENCE [LARGE SCALE GENOMIC DNA]</scope>
    <source>
        <strain evidence="2 3">F0359</strain>
    </source>
</reference>
<keyword evidence="1" id="KW-1133">Transmembrane helix</keyword>
<feature type="transmembrane region" description="Helical" evidence="1">
    <location>
        <begin position="136"/>
        <end position="157"/>
    </location>
</feature>
<dbReference type="eggNOG" id="COG4684">
    <property type="taxonomic scope" value="Bacteria"/>
</dbReference>
<dbReference type="EMBL" id="AECS01000037">
    <property type="protein sequence ID" value="EFQ04071.1"/>
    <property type="molecule type" value="Genomic_DNA"/>
</dbReference>
<sequence length="211" mass="22573">MKMEKVTTMSGRQSFMNVRQLTIAGLLTAVTVFLGVTGYGFIPLGFMNATILHVPTIIAALTGGRRVGMTVGFMFGVFSFVQTLRAPAMLMLFAVQTSIVYDAAICIVPRVLLGLIAYEVYELAGKRGLSLYTRTALTAVIATVCHTVLFLGMYTLLVGSAFAEAQQIPFTNVINLMIGITLTNGIPEAIVCGLIVTPVVTALRKSGIVRS</sequence>
<dbReference type="HOGENOM" id="CLU_088550_3_0_9"/>
<organism evidence="2 3">
    <name type="scientific">Megasphaera micronuciformis F0359</name>
    <dbReference type="NCBI Taxonomy" id="706434"/>
    <lineage>
        <taxon>Bacteria</taxon>
        <taxon>Bacillati</taxon>
        <taxon>Bacillota</taxon>
        <taxon>Negativicutes</taxon>
        <taxon>Veillonellales</taxon>
        <taxon>Veillonellaceae</taxon>
        <taxon>Megasphaera</taxon>
    </lineage>
</organism>
<keyword evidence="3" id="KW-1185">Reference proteome</keyword>